<evidence type="ECO:0000256" key="5">
    <source>
        <dbReference type="ARBA" id="ARBA00023163"/>
    </source>
</evidence>
<dbReference type="SUPFAM" id="SSF64484">
    <property type="entry name" value="beta and beta-prime subunits of DNA dependent RNA-polymerase"/>
    <property type="match status" value="1"/>
</dbReference>
<reference evidence="8" key="1">
    <citation type="journal article" date="2014" name="Front. Microbiol.">
        <title>High frequency of phylogenetically diverse reductive dehalogenase-homologous genes in deep subseafloor sedimentary metagenomes.</title>
        <authorList>
            <person name="Kawai M."/>
            <person name="Futagami T."/>
            <person name="Toyoda A."/>
            <person name="Takaki Y."/>
            <person name="Nishi S."/>
            <person name="Hori S."/>
            <person name="Arai W."/>
            <person name="Tsubouchi T."/>
            <person name="Morono Y."/>
            <person name="Uchiyama I."/>
            <person name="Ito T."/>
            <person name="Fujiyama A."/>
            <person name="Inagaki F."/>
            <person name="Takami H."/>
        </authorList>
    </citation>
    <scope>NUCLEOTIDE SEQUENCE</scope>
    <source>
        <strain evidence="8">Expedition CK06-06</strain>
    </source>
</reference>
<dbReference type="GO" id="GO:0000428">
    <property type="term" value="C:DNA-directed RNA polymerase complex"/>
    <property type="evidence" value="ECO:0007669"/>
    <property type="project" value="UniProtKB-KW"/>
</dbReference>
<dbReference type="InterPro" id="IPR044893">
    <property type="entry name" value="RNA_pol_Rpb1_clamp_domain"/>
</dbReference>
<accession>X0WJP3</accession>
<keyword evidence="4" id="KW-0548">Nucleotidyltransferase</keyword>
<proteinExistence type="predicted"/>
<evidence type="ECO:0000256" key="4">
    <source>
        <dbReference type="ARBA" id="ARBA00022695"/>
    </source>
</evidence>
<keyword evidence="6" id="KW-0175">Coiled coil</keyword>
<evidence type="ECO:0000256" key="6">
    <source>
        <dbReference type="SAM" id="Coils"/>
    </source>
</evidence>
<evidence type="ECO:0000256" key="2">
    <source>
        <dbReference type="ARBA" id="ARBA00022478"/>
    </source>
</evidence>
<dbReference type="InterPro" id="IPR007080">
    <property type="entry name" value="RNA_pol_Rpb1_1"/>
</dbReference>
<evidence type="ECO:0000259" key="7">
    <source>
        <dbReference type="Pfam" id="PF04997"/>
    </source>
</evidence>
<sequence>MEHVYKKVEKIVFGFMSPNAIKKMAVAKIVTPELYDKEGYPVDGGLMDIRLGVIDPGLRCKTCGSKLKECVGHFGYIELARPVVHIHGIKVIHDFLITTCGDCGKLLLKEGDIEKYKEKLKKIENEKGLDAKRRAIREIIAKIKTTKKCPHCESKQFKIVIEKPTIFIENDKRIFPIEIRSRLEKVSD</sequence>
<dbReference type="Gene3D" id="4.10.860.120">
    <property type="entry name" value="RNA polymerase II, clamp domain"/>
    <property type="match status" value="1"/>
</dbReference>
<evidence type="ECO:0000256" key="3">
    <source>
        <dbReference type="ARBA" id="ARBA00022679"/>
    </source>
</evidence>
<gene>
    <name evidence="8" type="ORF">S01H1_53348</name>
</gene>
<dbReference type="Pfam" id="PF04997">
    <property type="entry name" value="RNA_pol_Rpb1_1"/>
    <property type="match status" value="1"/>
</dbReference>
<dbReference type="EC" id="2.7.7.6" evidence="1"/>
<comment type="caution">
    <text evidence="8">The sequence shown here is derived from an EMBL/GenBank/DDBJ whole genome shotgun (WGS) entry which is preliminary data.</text>
</comment>
<dbReference type="PANTHER" id="PTHR19376:SF32">
    <property type="entry name" value="DNA-DIRECTED RNA POLYMERASE III SUBUNIT RPC1"/>
    <property type="match status" value="1"/>
</dbReference>
<evidence type="ECO:0000256" key="1">
    <source>
        <dbReference type="ARBA" id="ARBA00012418"/>
    </source>
</evidence>
<dbReference type="AlphaFoldDB" id="X0WJP3"/>
<keyword evidence="5" id="KW-0804">Transcription</keyword>
<keyword evidence="2" id="KW-0240">DNA-directed RNA polymerase</keyword>
<evidence type="ECO:0000313" key="8">
    <source>
        <dbReference type="EMBL" id="GAG23442.1"/>
    </source>
</evidence>
<dbReference type="PANTHER" id="PTHR19376">
    <property type="entry name" value="DNA-DIRECTED RNA POLYMERASE"/>
    <property type="match status" value="1"/>
</dbReference>
<feature type="domain" description="RNA polymerase Rpb1" evidence="7">
    <location>
        <begin position="6"/>
        <end position="165"/>
    </location>
</feature>
<feature type="coiled-coil region" evidence="6">
    <location>
        <begin position="106"/>
        <end position="133"/>
    </location>
</feature>
<dbReference type="GO" id="GO:0006351">
    <property type="term" value="P:DNA-templated transcription"/>
    <property type="evidence" value="ECO:0007669"/>
    <property type="project" value="InterPro"/>
</dbReference>
<dbReference type="EMBL" id="BARS01034542">
    <property type="protein sequence ID" value="GAG23442.1"/>
    <property type="molecule type" value="Genomic_DNA"/>
</dbReference>
<name>X0WJP3_9ZZZZ</name>
<dbReference type="GO" id="GO:0003677">
    <property type="term" value="F:DNA binding"/>
    <property type="evidence" value="ECO:0007669"/>
    <property type="project" value="InterPro"/>
</dbReference>
<dbReference type="InterPro" id="IPR045867">
    <property type="entry name" value="DNA-dir_RpoC_beta_prime"/>
</dbReference>
<dbReference type="GO" id="GO:0003899">
    <property type="term" value="F:DNA-directed RNA polymerase activity"/>
    <property type="evidence" value="ECO:0007669"/>
    <property type="project" value="UniProtKB-EC"/>
</dbReference>
<keyword evidence="3" id="KW-0808">Transferase</keyword>
<feature type="non-terminal residue" evidence="8">
    <location>
        <position position="188"/>
    </location>
</feature>
<protein>
    <recommendedName>
        <fullName evidence="1">DNA-directed RNA polymerase</fullName>
        <ecNumber evidence="1">2.7.7.6</ecNumber>
    </recommendedName>
</protein>
<organism evidence="8">
    <name type="scientific">marine sediment metagenome</name>
    <dbReference type="NCBI Taxonomy" id="412755"/>
    <lineage>
        <taxon>unclassified sequences</taxon>
        <taxon>metagenomes</taxon>
        <taxon>ecological metagenomes</taxon>
    </lineage>
</organism>